<dbReference type="OrthoDB" id="8450585at2"/>
<evidence type="ECO:0000313" key="1">
    <source>
        <dbReference type="EMBL" id="PQA72182.1"/>
    </source>
</evidence>
<evidence type="ECO:0000313" key="2">
    <source>
        <dbReference type="Proteomes" id="UP000238493"/>
    </source>
</evidence>
<reference evidence="1 2" key="1">
    <citation type="submission" date="2018-02" db="EMBL/GenBank/DDBJ databases">
        <title>Draft genome sequence of Ochrobactrum oryzae found in Brazil.</title>
        <authorList>
            <person name="Cerdeira L."/>
            <person name="Andrade F."/>
            <person name="Zacariotto T."/>
            <person name="Barbosa B."/>
            <person name="Santos S."/>
            <person name="Cassetari V."/>
            <person name="Lincopan N."/>
        </authorList>
    </citation>
    <scope>NUCLEOTIDE SEQUENCE [LARGE SCALE GENOMIC DNA]</scope>
    <source>
        <strain evidence="1 2">OA447</strain>
    </source>
</reference>
<protein>
    <submittedName>
        <fullName evidence="1">Uncharacterized protein</fullName>
    </submittedName>
</protein>
<keyword evidence="2" id="KW-1185">Reference proteome</keyword>
<sequence>MSRKWQRGGRIDDPRIVIDFILANDVVFNGHKPQNAGWLQNWSISQIKRETGMGRFFLAIPAHINLNPEAST</sequence>
<organism evidence="1 2">
    <name type="scientific">Brucella oryzae</name>
    <dbReference type="NCBI Taxonomy" id="335286"/>
    <lineage>
        <taxon>Bacteria</taxon>
        <taxon>Pseudomonadati</taxon>
        <taxon>Pseudomonadota</taxon>
        <taxon>Alphaproteobacteria</taxon>
        <taxon>Hyphomicrobiales</taxon>
        <taxon>Brucellaceae</taxon>
        <taxon>Brucella/Ochrobactrum group</taxon>
        <taxon>Brucella</taxon>
    </lineage>
</organism>
<dbReference type="Proteomes" id="UP000238493">
    <property type="component" value="Unassembled WGS sequence"/>
</dbReference>
<dbReference type="RefSeq" id="WP_025091473.1">
    <property type="nucleotide sequence ID" value="NZ_PTRC01000033.1"/>
</dbReference>
<gene>
    <name evidence="1" type="ORF">C3731_17435</name>
</gene>
<accession>A0A2S7IVZ6</accession>
<dbReference type="EMBL" id="PTRC01000033">
    <property type="protein sequence ID" value="PQA72182.1"/>
    <property type="molecule type" value="Genomic_DNA"/>
</dbReference>
<comment type="caution">
    <text evidence="1">The sequence shown here is derived from an EMBL/GenBank/DDBJ whole genome shotgun (WGS) entry which is preliminary data.</text>
</comment>
<name>A0A2S7IVZ6_9HYPH</name>
<dbReference type="AlphaFoldDB" id="A0A2S7IVZ6"/>
<proteinExistence type="predicted"/>